<dbReference type="GO" id="GO:0005886">
    <property type="term" value="C:plasma membrane"/>
    <property type="evidence" value="ECO:0007669"/>
    <property type="project" value="UniProtKB-SubCell"/>
</dbReference>
<comment type="function">
    <text evidence="12">Fluoride-specific ion channel. Important for reducing fluoride concentration in the cell, thus reducing its toxicity.</text>
</comment>
<keyword evidence="6 12" id="KW-0915">Sodium</keyword>
<proteinExistence type="inferred from homology"/>
<evidence type="ECO:0000256" key="5">
    <source>
        <dbReference type="ARBA" id="ARBA00022989"/>
    </source>
</evidence>
<dbReference type="KEGG" id="hha:Hhal_1915"/>
<keyword evidence="2 12" id="KW-1003">Cell membrane</keyword>
<keyword evidence="12" id="KW-0479">Metal-binding</keyword>
<reference evidence="13 14" key="2">
    <citation type="journal article" date="2013" name="Stand. Genomic Sci.">
        <title>Complete genome sequence of Halorhodospira halophila SL1.</title>
        <authorList>
            <person name="Challacombe J.F."/>
            <person name="Majid S."/>
            <person name="Deole R."/>
            <person name="Brettin T.S."/>
            <person name="Bruce D."/>
            <person name="Delano S.F."/>
            <person name="Detter J.C."/>
            <person name="Gleasner C.D."/>
            <person name="Han C.S."/>
            <person name="Misra M."/>
            <person name="Reitenga K.G."/>
            <person name="Mikhailova N."/>
            <person name="Woyke T."/>
            <person name="Pitluck S."/>
            <person name="Nolan M."/>
            <person name="Land M.L."/>
            <person name="Saunders E."/>
            <person name="Tapia R."/>
            <person name="Lapidus A."/>
            <person name="Ivanova N."/>
            <person name="Hoff W.D."/>
        </authorList>
    </citation>
    <scope>NUCLEOTIDE SEQUENCE [LARGE SCALE GENOMIC DNA]</scope>
    <source>
        <strain evidence="14">DSM 244 / SL1</strain>
    </source>
</reference>
<dbReference type="eggNOG" id="COG0239">
    <property type="taxonomic scope" value="Bacteria"/>
</dbReference>
<protein>
    <recommendedName>
        <fullName evidence="12">Fluoride-specific ion channel FluC</fullName>
    </recommendedName>
</protein>
<feature type="binding site" evidence="12">
    <location>
        <position position="80"/>
    </location>
    <ligand>
        <name>Na(+)</name>
        <dbReference type="ChEBI" id="CHEBI:29101"/>
        <note>structural</note>
    </ligand>
</feature>
<feature type="transmembrane region" description="Helical" evidence="12">
    <location>
        <begin position="73"/>
        <end position="96"/>
    </location>
</feature>
<evidence type="ECO:0000256" key="11">
    <source>
        <dbReference type="ARBA" id="ARBA00035585"/>
    </source>
</evidence>
<keyword evidence="14" id="KW-1185">Reference proteome</keyword>
<dbReference type="GO" id="GO:0046872">
    <property type="term" value="F:metal ion binding"/>
    <property type="evidence" value="ECO:0007669"/>
    <property type="project" value="UniProtKB-KW"/>
</dbReference>
<keyword evidence="5 12" id="KW-1133">Transmembrane helix</keyword>
<evidence type="ECO:0000256" key="1">
    <source>
        <dbReference type="ARBA" id="ARBA00004651"/>
    </source>
</evidence>
<evidence type="ECO:0000313" key="14">
    <source>
        <dbReference type="Proteomes" id="UP000000647"/>
    </source>
</evidence>
<dbReference type="GO" id="GO:0062054">
    <property type="term" value="F:fluoride channel activity"/>
    <property type="evidence" value="ECO:0007669"/>
    <property type="project" value="UniProtKB-UniRule"/>
</dbReference>
<keyword evidence="7 12" id="KW-0406">Ion transport</keyword>
<dbReference type="HOGENOM" id="CLU_114342_3_0_6"/>
<accession>A1WYB7</accession>
<comment type="catalytic activity">
    <reaction evidence="11">
        <text>fluoride(in) = fluoride(out)</text>
        <dbReference type="Rhea" id="RHEA:76159"/>
        <dbReference type="ChEBI" id="CHEBI:17051"/>
    </reaction>
    <physiologicalReaction direction="left-to-right" evidence="11">
        <dbReference type="Rhea" id="RHEA:76160"/>
    </physiologicalReaction>
</comment>
<dbReference type="RefSeq" id="WP_011814701.1">
    <property type="nucleotide sequence ID" value="NC_008789.1"/>
</dbReference>
<keyword evidence="12" id="KW-0813">Transport</keyword>
<dbReference type="GO" id="GO:0140114">
    <property type="term" value="P:cellular detoxification of fluoride"/>
    <property type="evidence" value="ECO:0007669"/>
    <property type="project" value="UniProtKB-UniRule"/>
</dbReference>
<reference evidence="14" key="1">
    <citation type="submission" date="2006-12" db="EMBL/GenBank/DDBJ databases">
        <title>Complete sequence of Halorhodospira halophila SL1.</title>
        <authorList>
            <consortium name="US DOE Joint Genome Institute"/>
            <person name="Copeland A."/>
            <person name="Lucas S."/>
            <person name="Lapidus A."/>
            <person name="Barry K."/>
            <person name="Detter J.C."/>
            <person name="Glavina del Rio T."/>
            <person name="Hammon N."/>
            <person name="Israni S."/>
            <person name="Dalin E."/>
            <person name="Tice H."/>
            <person name="Pitluck S."/>
            <person name="Saunders E."/>
            <person name="Brettin T."/>
            <person name="Bruce D."/>
            <person name="Han C."/>
            <person name="Tapia R."/>
            <person name="Schmutz J."/>
            <person name="Larimer F."/>
            <person name="Land M."/>
            <person name="Hauser L."/>
            <person name="Kyrpides N."/>
            <person name="Mikhailova N."/>
            <person name="Hoff W."/>
            <person name="Richardson P."/>
        </authorList>
    </citation>
    <scope>NUCLEOTIDE SEQUENCE [LARGE SCALE GENOMIC DNA]</scope>
    <source>
        <strain evidence="14">DSM 244 / SL1</strain>
    </source>
</reference>
<keyword evidence="9 12" id="KW-0407">Ion channel</keyword>
<sequence>MAMMAGFAGGLAVAAGSALGGVARFWVAALVNRRLGEAFPWGTLVVNASGALLAGLLAAVLAATGGLATLEGLLLIGFCGSYTTVSSFALQTFTLVQAGGWPRAVGNVFATLALTLSGAWLGLQAGALIPGGGV</sequence>
<evidence type="ECO:0000256" key="4">
    <source>
        <dbReference type="ARBA" id="ARBA00022692"/>
    </source>
</evidence>
<evidence type="ECO:0000256" key="7">
    <source>
        <dbReference type="ARBA" id="ARBA00023065"/>
    </source>
</evidence>
<dbReference type="Pfam" id="PF02537">
    <property type="entry name" value="CRCB"/>
    <property type="match status" value="1"/>
</dbReference>
<feature type="binding site" evidence="12">
    <location>
        <position position="83"/>
    </location>
    <ligand>
        <name>Na(+)</name>
        <dbReference type="ChEBI" id="CHEBI:29101"/>
        <note>structural</note>
    </ligand>
</feature>
<dbReference type="Proteomes" id="UP000000647">
    <property type="component" value="Chromosome"/>
</dbReference>
<dbReference type="PANTHER" id="PTHR28259">
    <property type="entry name" value="FLUORIDE EXPORT PROTEIN 1-RELATED"/>
    <property type="match status" value="1"/>
</dbReference>
<evidence type="ECO:0000256" key="6">
    <source>
        <dbReference type="ARBA" id="ARBA00023053"/>
    </source>
</evidence>
<dbReference type="PANTHER" id="PTHR28259:SF1">
    <property type="entry name" value="FLUORIDE EXPORT PROTEIN 1-RELATED"/>
    <property type="match status" value="1"/>
</dbReference>
<evidence type="ECO:0000256" key="8">
    <source>
        <dbReference type="ARBA" id="ARBA00023136"/>
    </source>
</evidence>
<keyword evidence="3 12" id="KW-0997">Cell inner membrane</keyword>
<dbReference type="AlphaFoldDB" id="A1WYB7"/>
<comment type="subcellular location">
    <subcellularLocation>
        <location evidence="12">Cell inner membrane</location>
        <topology evidence="12">Multi-pass membrane protein</topology>
    </subcellularLocation>
    <subcellularLocation>
        <location evidence="1">Cell membrane</location>
        <topology evidence="1">Multi-pass membrane protein</topology>
    </subcellularLocation>
</comment>
<evidence type="ECO:0000256" key="3">
    <source>
        <dbReference type="ARBA" id="ARBA00022519"/>
    </source>
</evidence>
<evidence type="ECO:0000256" key="9">
    <source>
        <dbReference type="ARBA" id="ARBA00023303"/>
    </source>
</evidence>
<name>A1WYB7_HALHL</name>
<keyword evidence="8 12" id="KW-0472">Membrane</keyword>
<evidence type="ECO:0000256" key="10">
    <source>
        <dbReference type="ARBA" id="ARBA00035120"/>
    </source>
</evidence>
<dbReference type="EMBL" id="CP000544">
    <property type="protein sequence ID" value="ABM62679.1"/>
    <property type="molecule type" value="Genomic_DNA"/>
</dbReference>
<evidence type="ECO:0000313" key="13">
    <source>
        <dbReference type="EMBL" id="ABM62679.1"/>
    </source>
</evidence>
<dbReference type="HAMAP" id="MF_00454">
    <property type="entry name" value="FluC"/>
    <property type="match status" value="1"/>
</dbReference>
<gene>
    <name evidence="12" type="primary">fluC</name>
    <name evidence="12" type="synonym">crcB</name>
    <name evidence="13" type="ordered locus">Hhal_1915</name>
</gene>
<dbReference type="STRING" id="349124.Hhal_1915"/>
<evidence type="ECO:0000256" key="2">
    <source>
        <dbReference type="ARBA" id="ARBA00022475"/>
    </source>
</evidence>
<comment type="similarity">
    <text evidence="10 12">Belongs to the fluoride channel Fluc/FEX (TC 1.A.43) family.</text>
</comment>
<organism evidence="13 14">
    <name type="scientific">Halorhodospira halophila (strain DSM 244 / SL1)</name>
    <name type="common">Ectothiorhodospira halophila (strain DSM 244 / SL1)</name>
    <dbReference type="NCBI Taxonomy" id="349124"/>
    <lineage>
        <taxon>Bacteria</taxon>
        <taxon>Pseudomonadati</taxon>
        <taxon>Pseudomonadota</taxon>
        <taxon>Gammaproteobacteria</taxon>
        <taxon>Chromatiales</taxon>
        <taxon>Ectothiorhodospiraceae</taxon>
        <taxon>Halorhodospira</taxon>
    </lineage>
</organism>
<keyword evidence="4 12" id="KW-0812">Transmembrane</keyword>
<evidence type="ECO:0000256" key="12">
    <source>
        <dbReference type="HAMAP-Rule" id="MF_00454"/>
    </source>
</evidence>
<comment type="activity regulation">
    <text evidence="12">Na(+) is not transported, but it plays an essential structural role and its presence is essential for fluoride channel function.</text>
</comment>
<feature type="transmembrane region" description="Helical" evidence="12">
    <location>
        <begin position="108"/>
        <end position="129"/>
    </location>
</feature>
<feature type="transmembrane region" description="Helical" evidence="12">
    <location>
        <begin position="44"/>
        <end position="66"/>
    </location>
</feature>
<dbReference type="InterPro" id="IPR003691">
    <property type="entry name" value="FluC"/>
</dbReference>